<dbReference type="Gene3D" id="3.50.50.60">
    <property type="entry name" value="FAD/NAD(P)-binding domain"/>
    <property type="match status" value="1"/>
</dbReference>
<feature type="active site" description="Proton acceptor" evidence="6">
    <location>
        <position position="588"/>
    </location>
</feature>
<dbReference type="InterPro" id="IPR000172">
    <property type="entry name" value="GMC_OxRdtase_N"/>
</dbReference>
<dbReference type="PROSITE" id="PS00624">
    <property type="entry name" value="GMC_OXRED_2"/>
    <property type="match status" value="1"/>
</dbReference>
<keyword evidence="5" id="KW-0560">Oxidoreductase</keyword>
<gene>
    <name evidence="9" type="ORF">UCRPA7_7968</name>
</gene>
<organism evidence="9 10">
    <name type="scientific">Phaeoacremonium minimum (strain UCR-PA7)</name>
    <name type="common">Esca disease fungus</name>
    <name type="synonym">Togninia minima</name>
    <dbReference type="NCBI Taxonomy" id="1286976"/>
    <lineage>
        <taxon>Eukaryota</taxon>
        <taxon>Fungi</taxon>
        <taxon>Dikarya</taxon>
        <taxon>Ascomycota</taxon>
        <taxon>Pezizomycotina</taxon>
        <taxon>Sordariomycetes</taxon>
        <taxon>Sordariomycetidae</taxon>
        <taxon>Togniniales</taxon>
        <taxon>Togniniaceae</taxon>
        <taxon>Phaeoacremonium</taxon>
    </lineage>
</organism>
<evidence type="ECO:0000313" key="9">
    <source>
        <dbReference type="EMBL" id="EON96532.1"/>
    </source>
</evidence>
<reference evidence="10" key="1">
    <citation type="journal article" date="2013" name="Genome Announc.">
        <title>Draft genome sequence of the ascomycete Phaeoacremonium aleophilum strain UCR-PA7, a causal agent of the esca disease complex in grapevines.</title>
        <authorList>
            <person name="Blanco-Ulate B."/>
            <person name="Rolshausen P."/>
            <person name="Cantu D."/>
        </authorList>
    </citation>
    <scope>NUCLEOTIDE SEQUENCE [LARGE SCALE GENOMIC DNA]</scope>
    <source>
        <strain evidence="10">UCR-PA7</strain>
    </source>
</reference>
<dbReference type="GeneID" id="19328774"/>
<evidence type="ECO:0000256" key="3">
    <source>
        <dbReference type="ARBA" id="ARBA00022630"/>
    </source>
</evidence>
<dbReference type="eggNOG" id="KOG1238">
    <property type="taxonomic scope" value="Eukaryota"/>
</dbReference>
<evidence type="ECO:0000313" key="10">
    <source>
        <dbReference type="Proteomes" id="UP000014074"/>
    </source>
</evidence>
<evidence type="ECO:0000256" key="4">
    <source>
        <dbReference type="ARBA" id="ARBA00022827"/>
    </source>
</evidence>
<dbReference type="HOGENOM" id="CLU_002865_6_1_1"/>
<dbReference type="PANTHER" id="PTHR11552:SF201">
    <property type="entry name" value="GLUCOSE-METHANOL-CHOLINE OXIDOREDUCTASE N-TERMINAL DOMAIN-CONTAINING PROTEIN"/>
    <property type="match status" value="1"/>
</dbReference>
<dbReference type="SUPFAM" id="SSF54373">
    <property type="entry name" value="FAD-linked reductases, C-terminal domain"/>
    <property type="match status" value="1"/>
</dbReference>
<protein>
    <submittedName>
        <fullName evidence="9">Putative choline dehydrogenase protein</fullName>
    </submittedName>
</protein>
<accession>R8BB71</accession>
<dbReference type="AlphaFoldDB" id="R8BB71"/>
<dbReference type="InterPro" id="IPR036188">
    <property type="entry name" value="FAD/NAD-bd_sf"/>
</dbReference>
<comment type="similarity">
    <text evidence="2">Belongs to the GMC oxidoreductase family.</text>
</comment>
<dbReference type="InterPro" id="IPR012132">
    <property type="entry name" value="GMC_OxRdtase"/>
</dbReference>
<dbReference type="KEGG" id="tmn:UCRPA7_7968"/>
<dbReference type="RefSeq" id="XP_007918681.1">
    <property type="nucleotide sequence ID" value="XM_007920490.1"/>
</dbReference>
<keyword evidence="10" id="KW-1185">Reference proteome</keyword>
<evidence type="ECO:0000259" key="8">
    <source>
        <dbReference type="PROSITE" id="PS00624"/>
    </source>
</evidence>
<evidence type="ECO:0000256" key="6">
    <source>
        <dbReference type="PIRSR" id="PIRSR000137-1"/>
    </source>
</evidence>
<dbReference type="Pfam" id="PF00732">
    <property type="entry name" value="GMC_oxred_N"/>
    <property type="match status" value="1"/>
</dbReference>
<dbReference type="GO" id="GO:0050660">
    <property type="term" value="F:flavin adenine dinucleotide binding"/>
    <property type="evidence" value="ECO:0007669"/>
    <property type="project" value="InterPro"/>
</dbReference>
<dbReference type="Gene3D" id="3.30.560.10">
    <property type="entry name" value="Glucose Oxidase, domain 3"/>
    <property type="match status" value="1"/>
</dbReference>
<dbReference type="InterPro" id="IPR007867">
    <property type="entry name" value="GMC_OxRtase_C"/>
</dbReference>
<evidence type="ECO:0000256" key="7">
    <source>
        <dbReference type="PIRSR" id="PIRSR000137-2"/>
    </source>
</evidence>
<dbReference type="Proteomes" id="UP000014074">
    <property type="component" value="Unassembled WGS sequence"/>
</dbReference>
<dbReference type="EMBL" id="KB933329">
    <property type="protein sequence ID" value="EON96532.1"/>
    <property type="molecule type" value="Genomic_DNA"/>
</dbReference>
<feature type="binding site" evidence="7">
    <location>
        <position position="95"/>
    </location>
    <ligand>
        <name>FAD</name>
        <dbReference type="ChEBI" id="CHEBI:57692"/>
    </ligand>
</feature>
<name>R8BB71_PHAM7</name>
<evidence type="ECO:0000256" key="5">
    <source>
        <dbReference type="ARBA" id="ARBA00023002"/>
    </source>
</evidence>
<dbReference type="PANTHER" id="PTHR11552">
    <property type="entry name" value="GLUCOSE-METHANOL-CHOLINE GMC OXIDOREDUCTASE"/>
    <property type="match status" value="1"/>
</dbReference>
<dbReference type="PIRSF" id="PIRSF000137">
    <property type="entry name" value="Alcohol_oxidase"/>
    <property type="match status" value="1"/>
</dbReference>
<evidence type="ECO:0000256" key="2">
    <source>
        <dbReference type="ARBA" id="ARBA00010790"/>
    </source>
</evidence>
<sequence length="609" mass="66059">MVGSSMPAAEFAKRDFDFLIVGGGTAGLAVAARLSEESNLTVGVMEAGPAVFGHDAIDIPGNYGQTLGTDLDWQFSTTPQPGLGGRSLDFPRGKVMGGTSALNFMTWNRANKQDYDAWEELGNRGWGWNALLPYFKKSETFFEPEPETQTQHKAIYDAQALGASGPIQIYYPKEYYGGHALWHTTLNSLGIETNEAHLSGSNVGAWTNVCSVDPKSGKRSYSATAYYLKNASRPNLSVLTEALAEEILLEEVSGEWVAKGVRFRHGSVEYIVSASREVIVCSGSVQSPQLLELSGIGNPTVLANAGIPVKVNSPNVGENLQEHMMTAMIFEVDPTLPNPDDLKVDGKLATVARQQFEESKSGPLSILACSMCYLPLEKVVPHTILQSVATASRPPDQTSSSRQSILHRRFSQHKNLGQVEYIFDLGNWSSQFKADPSSGKKYATMLQILQHPFSVGSIHIRPPAPGSSKVTASDKPLIDPQYYTGALGHLDLEIMTECQRFAEKICSTQPLANIIRERAYPPPSLADDELRDWVVQSTITDWHPVGTCSMGGHEGIAGGVVDDSLKVYGVKGLRVVDASIIPLQISGHTQATVYAIAEKAADMILQSLE</sequence>
<feature type="binding site" evidence="7">
    <location>
        <begin position="542"/>
        <end position="543"/>
    </location>
    <ligand>
        <name>FAD</name>
        <dbReference type="ChEBI" id="CHEBI:57692"/>
    </ligand>
</feature>
<feature type="binding site" evidence="7">
    <location>
        <position position="99"/>
    </location>
    <ligand>
        <name>FAD</name>
        <dbReference type="ChEBI" id="CHEBI:57692"/>
    </ligand>
</feature>
<proteinExistence type="inferred from homology"/>
<keyword evidence="3" id="KW-0285">Flavoprotein</keyword>
<dbReference type="Pfam" id="PF05199">
    <property type="entry name" value="GMC_oxred_C"/>
    <property type="match status" value="1"/>
</dbReference>
<keyword evidence="4 7" id="KW-0274">FAD</keyword>
<dbReference type="OrthoDB" id="269227at2759"/>
<evidence type="ECO:0000256" key="1">
    <source>
        <dbReference type="ARBA" id="ARBA00001974"/>
    </source>
</evidence>
<feature type="active site" description="Proton donor" evidence="6">
    <location>
        <position position="543"/>
    </location>
</feature>
<dbReference type="GO" id="GO:0016614">
    <property type="term" value="F:oxidoreductase activity, acting on CH-OH group of donors"/>
    <property type="evidence" value="ECO:0007669"/>
    <property type="project" value="InterPro"/>
</dbReference>
<feature type="domain" description="Glucose-methanol-choline oxidoreductase N-terminal" evidence="8">
    <location>
        <begin position="283"/>
        <end position="297"/>
    </location>
</feature>
<dbReference type="SUPFAM" id="SSF51905">
    <property type="entry name" value="FAD/NAD(P)-binding domain"/>
    <property type="match status" value="1"/>
</dbReference>
<comment type="cofactor">
    <cofactor evidence="1 7">
        <name>FAD</name>
        <dbReference type="ChEBI" id="CHEBI:57692"/>
    </cofactor>
</comment>